<name>A0A6M3MAX7_9ZZZZ</name>
<dbReference type="AlphaFoldDB" id="A0A6M3MAX7"/>
<evidence type="ECO:0000313" key="1">
    <source>
        <dbReference type="EMBL" id="QJB02139.1"/>
    </source>
</evidence>
<sequence length="131" mass="15316">MSKQLFSKAQIERHFKILKAKRESTLKAAIEKVKAQARQDTWCSTHANCFRWLESESDNHIRKKFERFLEWRRFGAVCFTELILSNKKRPDLVICLNNGEVLVEEIVGSETEASLIAKDKSYPFPIKIIRC</sequence>
<reference evidence="1" key="1">
    <citation type="submission" date="2020-03" db="EMBL/GenBank/DDBJ databases">
        <title>The deep terrestrial virosphere.</title>
        <authorList>
            <person name="Holmfeldt K."/>
            <person name="Nilsson E."/>
            <person name="Simone D."/>
            <person name="Lopez-Fernandez M."/>
            <person name="Wu X."/>
            <person name="de Brujin I."/>
            <person name="Lundin D."/>
            <person name="Andersson A."/>
            <person name="Bertilsson S."/>
            <person name="Dopson M."/>
        </authorList>
    </citation>
    <scope>NUCLEOTIDE SEQUENCE</scope>
    <source>
        <strain evidence="1">MM171B01437</strain>
    </source>
</reference>
<accession>A0A6M3MAX7</accession>
<gene>
    <name evidence="1" type="ORF">MM171B01437_0007</name>
</gene>
<proteinExistence type="predicted"/>
<organism evidence="1">
    <name type="scientific">viral metagenome</name>
    <dbReference type="NCBI Taxonomy" id="1070528"/>
    <lineage>
        <taxon>unclassified sequences</taxon>
        <taxon>metagenomes</taxon>
        <taxon>organismal metagenomes</taxon>
    </lineage>
</organism>
<dbReference type="EMBL" id="MT143761">
    <property type="protein sequence ID" value="QJB02139.1"/>
    <property type="molecule type" value="Genomic_DNA"/>
</dbReference>
<protein>
    <submittedName>
        <fullName evidence="1">Uncharacterized protein</fullName>
    </submittedName>
</protein>